<evidence type="ECO:0000313" key="4">
    <source>
        <dbReference type="EMBL" id="TGY90119.1"/>
    </source>
</evidence>
<comment type="caution">
    <text evidence="4">The sequence shown here is derived from an EMBL/GenBank/DDBJ whole genome shotgun (WGS) entry which is preliminary data.</text>
</comment>
<gene>
    <name evidence="4" type="ORF">E5163_03035</name>
</gene>
<keyword evidence="1" id="KW-0677">Repeat</keyword>
<keyword evidence="5" id="KW-1185">Reference proteome</keyword>
<feature type="repeat" description="ANK" evidence="3">
    <location>
        <begin position="161"/>
        <end position="193"/>
    </location>
</feature>
<reference evidence="4 5" key="1">
    <citation type="journal article" date="2017" name="Int. J. Syst. Evol. Microbiol.">
        <title>Marinicauda algicola sp. nov., isolated from a marine red alga Rhodosorus marinus.</title>
        <authorList>
            <person name="Jeong S.E."/>
            <person name="Jeon S.H."/>
            <person name="Chun B.H."/>
            <person name="Kim D.W."/>
            <person name="Jeon C.O."/>
        </authorList>
    </citation>
    <scope>NUCLEOTIDE SEQUENCE [LARGE SCALE GENOMIC DNA]</scope>
    <source>
        <strain evidence="4 5">JCM 31718</strain>
    </source>
</reference>
<dbReference type="Proteomes" id="UP000308054">
    <property type="component" value="Unassembled WGS sequence"/>
</dbReference>
<organism evidence="4 5">
    <name type="scientific">Marinicauda algicola</name>
    <dbReference type="NCBI Taxonomy" id="2029849"/>
    <lineage>
        <taxon>Bacteria</taxon>
        <taxon>Pseudomonadati</taxon>
        <taxon>Pseudomonadota</taxon>
        <taxon>Alphaproteobacteria</taxon>
        <taxon>Maricaulales</taxon>
        <taxon>Maricaulaceae</taxon>
        <taxon>Marinicauda</taxon>
    </lineage>
</organism>
<dbReference type="PANTHER" id="PTHR24198">
    <property type="entry name" value="ANKYRIN REPEAT AND PROTEIN KINASE DOMAIN-CONTAINING PROTEIN"/>
    <property type="match status" value="1"/>
</dbReference>
<name>A0A4V3RYF6_9PROT</name>
<proteinExistence type="predicted"/>
<accession>A0A4V3RYF6</accession>
<feature type="repeat" description="ANK" evidence="3">
    <location>
        <begin position="93"/>
        <end position="125"/>
    </location>
</feature>
<dbReference type="EMBL" id="SRXW01000001">
    <property type="protein sequence ID" value="TGY90119.1"/>
    <property type="molecule type" value="Genomic_DNA"/>
</dbReference>
<evidence type="ECO:0000313" key="5">
    <source>
        <dbReference type="Proteomes" id="UP000308054"/>
    </source>
</evidence>
<dbReference type="PROSITE" id="PS50088">
    <property type="entry name" value="ANK_REPEAT"/>
    <property type="match status" value="3"/>
</dbReference>
<dbReference type="SMART" id="SM00248">
    <property type="entry name" value="ANK"/>
    <property type="match status" value="3"/>
</dbReference>
<dbReference type="AlphaFoldDB" id="A0A4V3RYF6"/>
<dbReference type="Pfam" id="PF12796">
    <property type="entry name" value="Ank_2"/>
    <property type="match status" value="1"/>
</dbReference>
<dbReference type="RefSeq" id="WP_135994617.1">
    <property type="nucleotide sequence ID" value="NZ_CP071057.1"/>
</dbReference>
<dbReference type="OrthoDB" id="7837736at2"/>
<dbReference type="PANTHER" id="PTHR24198:SF165">
    <property type="entry name" value="ANKYRIN REPEAT-CONTAINING PROTEIN-RELATED"/>
    <property type="match status" value="1"/>
</dbReference>
<keyword evidence="2 3" id="KW-0040">ANK repeat</keyword>
<evidence type="ECO:0000256" key="3">
    <source>
        <dbReference type="PROSITE-ProRule" id="PRU00023"/>
    </source>
</evidence>
<evidence type="ECO:0000256" key="1">
    <source>
        <dbReference type="ARBA" id="ARBA00022737"/>
    </source>
</evidence>
<sequence>MTQQAFFDAIAADERGRVSDLLAEAPGLAEARHESGVSAVLFALYRGRGAIAETIAARVGGLDVHELAALGRAEVLGRHLDDTPGAVSAWSADGFQPLHLAAFYAHVGAMRVLIARGADVDAKARHPAGMAPIHSAAASRRAEAVAVLLDAGAQPDAVQAGGFTALMSASAHGLEDMVEALLRAGAEPGRAADDARTAANLARSAGFEALAARLDAVSGRD</sequence>
<evidence type="ECO:0000256" key="2">
    <source>
        <dbReference type="ARBA" id="ARBA00023043"/>
    </source>
</evidence>
<dbReference type="SUPFAM" id="SSF48403">
    <property type="entry name" value="Ankyrin repeat"/>
    <property type="match status" value="1"/>
</dbReference>
<dbReference type="InterPro" id="IPR036770">
    <property type="entry name" value="Ankyrin_rpt-contain_sf"/>
</dbReference>
<dbReference type="PROSITE" id="PS50297">
    <property type="entry name" value="ANK_REP_REGION"/>
    <property type="match status" value="3"/>
</dbReference>
<dbReference type="InterPro" id="IPR002110">
    <property type="entry name" value="Ankyrin_rpt"/>
</dbReference>
<protein>
    <submittedName>
        <fullName evidence="4">Ankyrin repeat domain-containing protein</fullName>
    </submittedName>
</protein>
<feature type="repeat" description="ANK" evidence="3">
    <location>
        <begin position="128"/>
        <end position="160"/>
    </location>
</feature>
<dbReference type="Gene3D" id="1.25.40.20">
    <property type="entry name" value="Ankyrin repeat-containing domain"/>
    <property type="match status" value="1"/>
</dbReference>